<dbReference type="RefSeq" id="WP_272180525.1">
    <property type="nucleotide sequence ID" value="NZ_JAQOMS010000002.1"/>
</dbReference>
<dbReference type="GO" id="GO:0005524">
    <property type="term" value="F:ATP binding"/>
    <property type="evidence" value="ECO:0007669"/>
    <property type="project" value="UniProtKB-KW"/>
</dbReference>
<dbReference type="Proteomes" id="UP001528411">
    <property type="component" value="Unassembled WGS sequence"/>
</dbReference>
<evidence type="ECO:0000256" key="1">
    <source>
        <dbReference type="ARBA" id="ARBA00022741"/>
    </source>
</evidence>
<reference evidence="4 5" key="1">
    <citation type="submission" date="2023-01" db="EMBL/GenBank/DDBJ databases">
        <title>Psychrosphaera sp. nov., isolated from marine algae.</title>
        <authorList>
            <person name="Bayburt H."/>
            <person name="Choi B.J."/>
            <person name="Kim J.M."/>
            <person name="Choi D.G."/>
            <person name="Jeon C.O."/>
        </authorList>
    </citation>
    <scope>NUCLEOTIDE SEQUENCE [LARGE SCALE GENOMIC DNA]</scope>
    <source>
        <strain evidence="4 5">G1-22</strain>
    </source>
</reference>
<sequence length="241" mass="27379">MSYEGLVQNPQQEIKKLLEYCELPFEEQCLQFYKTERAIRTPSAEQVRKPIHKDGLEQWKNYREYLTPLVGVVMQDSFLFNRTVRDNIALSTPTAPIERIVQVAKLAGADEFITRLPNGYETLIDEQGVNLSGGQKQRIAIARALLTNPKILIFDEATSALDYESERLIQENMKAICRDRTVIIVAHRLSAVQECHRIVVVKNGQIVEQGNSRQLMEHGGQFARMYGESLCSGQVKLATVL</sequence>
<dbReference type="PROSITE" id="PS50893">
    <property type="entry name" value="ABC_TRANSPORTER_2"/>
    <property type="match status" value="1"/>
</dbReference>
<proteinExistence type="predicted"/>
<dbReference type="InterPro" id="IPR017871">
    <property type="entry name" value="ABC_transporter-like_CS"/>
</dbReference>
<keyword evidence="2 4" id="KW-0067">ATP-binding</keyword>
<dbReference type="Pfam" id="PF00005">
    <property type="entry name" value="ABC_tran"/>
    <property type="match status" value="1"/>
</dbReference>
<feature type="domain" description="ABC transporter" evidence="3">
    <location>
        <begin position="1"/>
        <end position="228"/>
    </location>
</feature>
<dbReference type="SUPFAM" id="SSF52540">
    <property type="entry name" value="P-loop containing nucleoside triphosphate hydrolases"/>
    <property type="match status" value="2"/>
</dbReference>
<dbReference type="PANTHER" id="PTHR24221">
    <property type="entry name" value="ATP-BINDING CASSETTE SUB-FAMILY B"/>
    <property type="match status" value="1"/>
</dbReference>
<evidence type="ECO:0000313" key="4">
    <source>
        <dbReference type="EMBL" id="MDC2888986.1"/>
    </source>
</evidence>
<dbReference type="InterPro" id="IPR027417">
    <property type="entry name" value="P-loop_NTPase"/>
</dbReference>
<protein>
    <submittedName>
        <fullName evidence="4">ATP-binding cassette domain-containing protein</fullName>
    </submittedName>
</protein>
<organism evidence="4 5">
    <name type="scientific">Psychrosphaera algicola</name>
    <dbReference type="NCBI Taxonomy" id="3023714"/>
    <lineage>
        <taxon>Bacteria</taxon>
        <taxon>Pseudomonadati</taxon>
        <taxon>Pseudomonadota</taxon>
        <taxon>Gammaproteobacteria</taxon>
        <taxon>Alteromonadales</taxon>
        <taxon>Pseudoalteromonadaceae</taxon>
        <taxon>Psychrosphaera</taxon>
    </lineage>
</organism>
<comment type="caution">
    <text evidence="4">The sequence shown here is derived from an EMBL/GenBank/DDBJ whole genome shotgun (WGS) entry which is preliminary data.</text>
</comment>
<evidence type="ECO:0000259" key="3">
    <source>
        <dbReference type="PROSITE" id="PS50893"/>
    </source>
</evidence>
<gene>
    <name evidence="4" type="ORF">PN838_09655</name>
</gene>
<evidence type="ECO:0000256" key="2">
    <source>
        <dbReference type="ARBA" id="ARBA00022840"/>
    </source>
</evidence>
<keyword evidence="1" id="KW-0547">Nucleotide-binding</keyword>
<dbReference type="PANTHER" id="PTHR24221:SF647">
    <property type="entry name" value="BLL6336 PROTEIN"/>
    <property type="match status" value="1"/>
</dbReference>
<accession>A0ABT5FC62</accession>
<dbReference type="PROSITE" id="PS00211">
    <property type="entry name" value="ABC_TRANSPORTER_1"/>
    <property type="match status" value="1"/>
</dbReference>
<dbReference type="InterPro" id="IPR003439">
    <property type="entry name" value="ABC_transporter-like_ATP-bd"/>
</dbReference>
<dbReference type="InterPro" id="IPR039421">
    <property type="entry name" value="Type_1_exporter"/>
</dbReference>
<dbReference type="EMBL" id="JAQOMS010000002">
    <property type="protein sequence ID" value="MDC2888986.1"/>
    <property type="molecule type" value="Genomic_DNA"/>
</dbReference>
<name>A0ABT5FC62_9GAMM</name>
<keyword evidence="5" id="KW-1185">Reference proteome</keyword>
<evidence type="ECO:0000313" key="5">
    <source>
        <dbReference type="Proteomes" id="UP001528411"/>
    </source>
</evidence>
<dbReference type="Gene3D" id="3.40.50.300">
    <property type="entry name" value="P-loop containing nucleotide triphosphate hydrolases"/>
    <property type="match status" value="1"/>
</dbReference>